<evidence type="ECO:0000256" key="1">
    <source>
        <dbReference type="SAM" id="MobiDB-lite"/>
    </source>
</evidence>
<name>A0A5B7JEG3_PORTR</name>
<evidence type="ECO:0000313" key="3">
    <source>
        <dbReference type="Proteomes" id="UP000324222"/>
    </source>
</evidence>
<evidence type="ECO:0000313" key="2">
    <source>
        <dbReference type="EMBL" id="MPC94582.1"/>
    </source>
</evidence>
<dbReference type="AlphaFoldDB" id="A0A5B7JEG3"/>
<protein>
    <submittedName>
        <fullName evidence="2">Uncharacterized protein</fullName>
    </submittedName>
</protein>
<gene>
    <name evidence="2" type="ORF">E2C01_089756</name>
</gene>
<organism evidence="2 3">
    <name type="scientific">Portunus trituberculatus</name>
    <name type="common">Swimming crab</name>
    <name type="synonym">Neptunus trituberculatus</name>
    <dbReference type="NCBI Taxonomy" id="210409"/>
    <lineage>
        <taxon>Eukaryota</taxon>
        <taxon>Metazoa</taxon>
        <taxon>Ecdysozoa</taxon>
        <taxon>Arthropoda</taxon>
        <taxon>Crustacea</taxon>
        <taxon>Multicrustacea</taxon>
        <taxon>Malacostraca</taxon>
        <taxon>Eumalacostraca</taxon>
        <taxon>Eucarida</taxon>
        <taxon>Decapoda</taxon>
        <taxon>Pleocyemata</taxon>
        <taxon>Brachyura</taxon>
        <taxon>Eubrachyura</taxon>
        <taxon>Portunoidea</taxon>
        <taxon>Portunidae</taxon>
        <taxon>Portuninae</taxon>
        <taxon>Portunus</taxon>
    </lineage>
</organism>
<feature type="compositionally biased region" description="Basic and acidic residues" evidence="1">
    <location>
        <begin position="1"/>
        <end position="11"/>
    </location>
</feature>
<comment type="caution">
    <text evidence="2">The sequence shown here is derived from an EMBL/GenBank/DDBJ whole genome shotgun (WGS) entry which is preliminary data.</text>
</comment>
<sequence>MRQRKEMEYSRPSRGCGDRGAVLSERQEDPHVSRPGA</sequence>
<keyword evidence="3" id="KW-1185">Reference proteome</keyword>
<accession>A0A5B7JEG3</accession>
<reference evidence="2 3" key="1">
    <citation type="submission" date="2019-05" db="EMBL/GenBank/DDBJ databases">
        <title>Another draft genome of Portunus trituberculatus and its Hox gene families provides insights of decapod evolution.</title>
        <authorList>
            <person name="Jeong J.-H."/>
            <person name="Song I."/>
            <person name="Kim S."/>
            <person name="Choi T."/>
            <person name="Kim D."/>
            <person name="Ryu S."/>
            <person name="Kim W."/>
        </authorList>
    </citation>
    <scope>NUCLEOTIDE SEQUENCE [LARGE SCALE GENOMIC DNA]</scope>
    <source>
        <tissue evidence="2">Muscle</tissue>
    </source>
</reference>
<dbReference type="EMBL" id="VSRR010099179">
    <property type="protein sequence ID" value="MPC94582.1"/>
    <property type="molecule type" value="Genomic_DNA"/>
</dbReference>
<feature type="region of interest" description="Disordered" evidence="1">
    <location>
        <begin position="1"/>
        <end position="37"/>
    </location>
</feature>
<dbReference type="Proteomes" id="UP000324222">
    <property type="component" value="Unassembled WGS sequence"/>
</dbReference>
<feature type="compositionally biased region" description="Basic and acidic residues" evidence="1">
    <location>
        <begin position="25"/>
        <end position="37"/>
    </location>
</feature>
<proteinExistence type="predicted"/>